<evidence type="ECO:0000256" key="1">
    <source>
        <dbReference type="SAM" id="SignalP"/>
    </source>
</evidence>
<dbReference type="EMBL" id="QGNZ01000001">
    <property type="protein sequence ID" value="PWS29242.1"/>
    <property type="molecule type" value="Genomic_DNA"/>
</dbReference>
<keyword evidence="1" id="KW-0732">Signal</keyword>
<evidence type="ECO:0008006" key="4">
    <source>
        <dbReference type="Google" id="ProtNLM"/>
    </source>
</evidence>
<dbReference type="OrthoDB" id="609485at2"/>
<dbReference type="Proteomes" id="UP000245379">
    <property type="component" value="Unassembled WGS sequence"/>
</dbReference>
<evidence type="ECO:0000313" key="3">
    <source>
        <dbReference type="Proteomes" id="UP000245379"/>
    </source>
</evidence>
<reference evidence="2 3" key="1">
    <citation type="submission" date="2018-05" db="EMBL/GenBank/DDBJ databases">
        <title>Pedobacter paludis sp. nov., isolated from wetland soil.</title>
        <authorList>
            <person name="Zhang Y."/>
            <person name="Wang G."/>
        </authorList>
    </citation>
    <scope>NUCLEOTIDE SEQUENCE [LARGE SCALE GENOMIC DNA]</scope>
    <source>
        <strain evidence="2 3">KCTC22721</strain>
    </source>
</reference>
<keyword evidence="3" id="KW-1185">Reference proteome</keyword>
<dbReference type="Gene3D" id="2.60.40.1930">
    <property type="match status" value="1"/>
</dbReference>
<dbReference type="RefSeq" id="WP_109924671.1">
    <property type="nucleotide sequence ID" value="NZ_QGNZ01000001.1"/>
</dbReference>
<gene>
    <name evidence="2" type="ORF">DHW03_05325</name>
</gene>
<sequence>MQKKNPKVIFLIVLLICSSAKLNAQIKAIDSLANQLGTYALKNKTAELFIHFDKNIYTNNDRVWFTGYLLKTATDLERYTTLYLSLISNQDSSVILHKKFLIEKGFVFGNMILPDSIFSGNYRFVASTNVKFKSKPDVEFIQQVSIKSTIIDPMVPNLSLFNRNSDQTGNGTVLLKVLSSDNRFVSDADVSYTIGRNNNIIKTGKAKTSIIGELMIDYPVDKIHAENNEVSAVIKKKNEFRQIKFTIPIENFQPYRVNFYPEGGYLIEGIKNKIGLEIKNVEGIPIQASAVLCVNDRILDTLNTNSTGLGSFSMIPAQGSKYTIKLLKNSELVGNYQLPKPLSKGTNVKLTRALATNELRFIAESNFKNKVHVVVHDFQNIFLFSDLNLDPKIPTRVILKLESVPKGLNAITILDSLYNPIAERIFFAHYDEISRFQINLDKESYSTRDSINLNLKILGKDDTAFNGLVSIALVQKNRLALVNKKNIVDYAYLENELNPLPQNLLGVKYDDEKYLEDILLIKGWRKFKWPEEKESLSNEEKEVSEYEYVGKITRNKKPLSKVVSVQTFAGYNINSFNTDSTGRFLLPTQALLAEDNTKVWLTLSDQKYAGYTIKLTDPSDEIKSIQKNIRFQQNTLDVNVIPKFSEQITSVAGIKLNEVNIKKTKDTQFGFNNAVLGVNSCGDYVCVANILNCQNHMVGTMPVKGKSYYSNGRMIVYAGCSENEDKPNFVFLNKINVAKEFYMADLTNKNEPINFPTLYWNYQFQINKAGQNSLKFTTGDLIGDFDLIIQGISENGVVYGEKTIQINKP</sequence>
<protein>
    <recommendedName>
        <fullName evidence="4">Carboxypeptidase regulatory-like domain-containing protein</fullName>
    </recommendedName>
</protein>
<name>A0A317ES45_9SPHI</name>
<organism evidence="2 3">
    <name type="scientific">Pedobacter yonginense</name>
    <dbReference type="NCBI Taxonomy" id="651869"/>
    <lineage>
        <taxon>Bacteria</taxon>
        <taxon>Pseudomonadati</taxon>
        <taxon>Bacteroidota</taxon>
        <taxon>Sphingobacteriia</taxon>
        <taxon>Sphingobacteriales</taxon>
        <taxon>Sphingobacteriaceae</taxon>
        <taxon>Pedobacter</taxon>
    </lineage>
</organism>
<feature type="signal peptide" evidence="1">
    <location>
        <begin position="1"/>
        <end position="24"/>
    </location>
</feature>
<proteinExistence type="predicted"/>
<dbReference type="AlphaFoldDB" id="A0A317ES45"/>
<evidence type="ECO:0000313" key="2">
    <source>
        <dbReference type="EMBL" id="PWS29242.1"/>
    </source>
</evidence>
<comment type="caution">
    <text evidence="2">The sequence shown here is derived from an EMBL/GenBank/DDBJ whole genome shotgun (WGS) entry which is preliminary data.</text>
</comment>
<feature type="chain" id="PRO_5016289166" description="Carboxypeptidase regulatory-like domain-containing protein" evidence="1">
    <location>
        <begin position="25"/>
        <end position="809"/>
    </location>
</feature>
<accession>A0A317ES45</accession>